<gene>
    <name evidence="10" type="primary">LOC106818203</name>
</gene>
<evidence type="ECO:0000256" key="1">
    <source>
        <dbReference type="ARBA" id="ARBA00004173"/>
    </source>
</evidence>
<name>A0ABM1F1U3_PRICU</name>
<dbReference type="Pfam" id="PF10210">
    <property type="entry name" value="MRP-S32"/>
    <property type="match status" value="1"/>
</dbReference>
<comment type="similarity">
    <text evidence="2">Belongs to the mitochondrion-specific ribosomal protein mL42 family.</text>
</comment>
<evidence type="ECO:0000256" key="2">
    <source>
        <dbReference type="ARBA" id="ARBA00005556"/>
    </source>
</evidence>
<evidence type="ECO:0000256" key="5">
    <source>
        <dbReference type="ARBA" id="ARBA00023128"/>
    </source>
</evidence>
<dbReference type="PANTHER" id="PTHR13450">
    <property type="entry name" value="MITOCHONDRIAL 39S RIBOSOMAL PROTEIN L42"/>
    <property type="match status" value="1"/>
</dbReference>
<keyword evidence="3" id="KW-0809">Transit peptide</keyword>
<dbReference type="PANTHER" id="PTHR13450:SF4">
    <property type="entry name" value="LARGE RIBOSOMAL SUBUNIT PROTEIN ML42"/>
    <property type="match status" value="1"/>
</dbReference>
<dbReference type="InterPro" id="IPR019346">
    <property type="entry name" value="Ribosomal_mL42"/>
</dbReference>
<dbReference type="RefSeq" id="XP_014678414.1">
    <property type="nucleotide sequence ID" value="XM_014822928.1"/>
</dbReference>
<reference evidence="10" key="1">
    <citation type="submission" date="2025-08" db="UniProtKB">
        <authorList>
            <consortium name="RefSeq"/>
        </authorList>
    </citation>
    <scope>IDENTIFICATION</scope>
</reference>
<keyword evidence="4" id="KW-0689">Ribosomal protein</keyword>
<keyword evidence="6" id="KW-0687">Ribonucleoprotein</keyword>
<protein>
    <recommendedName>
        <fullName evidence="7">Large ribosomal subunit protein mL42</fullName>
    </recommendedName>
</protein>
<proteinExistence type="inferred from homology"/>
<evidence type="ECO:0000256" key="4">
    <source>
        <dbReference type="ARBA" id="ARBA00022980"/>
    </source>
</evidence>
<evidence type="ECO:0000313" key="10">
    <source>
        <dbReference type="RefSeq" id="XP_014678414.1"/>
    </source>
</evidence>
<keyword evidence="5" id="KW-0496">Mitochondrion</keyword>
<evidence type="ECO:0000313" key="9">
    <source>
        <dbReference type="Proteomes" id="UP000695022"/>
    </source>
</evidence>
<sequence length="161" mass="18416">MAGAGSNVSLVQKSTTRSCAIILRNIFNSLQKTSSVQSRSCSSVSSRDTLNEDRIVLTDDGSTIVCYHPAKEFPYEHTRPLSRNEDELRAGESVLNVQHLEEYRRRYEVTRQGPTRTELVSMFNNARHLWFPNNKKKRARRDLGPDDGTLAKPNQFKEDSW</sequence>
<keyword evidence="9" id="KW-1185">Reference proteome</keyword>
<dbReference type="GeneID" id="106818203"/>
<evidence type="ECO:0000256" key="6">
    <source>
        <dbReference type="ARBA" id="ARBA00023274"/>
    </source>
</evidence>
<comment type="subcellular location">
    <subcellularLocation>
        <location evidence="1">Mitochondrion</location>
    </subcellularLocation>
</comment>
<accession>A0ABM1F1U3</accession>
<evidence type="ECO:0000256" key="7">
    <source>
        <dbReference type="ARBA" id="ARBA00035189"/>
    </source>
</evidence>
<feature type="region of interest" description="Disordered" evidence="8">
    <location>
        <begin position="137"/>
        <end position="161"/>
    </location>
</feature>
<dbReference type="Proteomes" id="UP000695022">
    <property type="component" value="Unplaced"/>
</dbReference>
<evidence type="ECO:0000256" key="3">
    <source>
        <dbReference type="ARBA" id="ARBA00022946"/>
    </source>
</evidence>
<evidence type="ECO:0000256" key="8">
    <source>
        <dbReference type="SAM" id="MobiDB-lite"/>
    </source>
</evidence>
<organism evidence="9 10">
    <name type="scientific">Priapulus caudatus</name>
    <name type="common">Priapulid worm</name>
    <dbReference type="NCBI Taxonomy" id="37621"/>
    <lineage>
        <taxon>Eukaryota</taxon>
        <taxon>Metazoa</taxon>
        <taxon>Ecdysozoa</taxon>
        <taxon>Scalidophora</taxon>
        <taxon>Priapulida</taxon>
        <taxon>Priapulimorpha</taxon>
        <taxon>Priapulimorphida</taxon>
        <taxon>Priapulidae</taxon>
        <taxon>Priapulus</taxon>
    </lineage>
</organism>